<dbReference type="CDD" id="cd18186">
    <property type="entry name" value="BTB_POZ_ZBTB_KLHL-like"/>
    <property type="match status" value="1"/>
</dbReference>
<evidence type="ECO:0000313" key="3">
    <source>
        <dbReference type="Proteomes" id="UP000198287"/>
    </source>
</evidence>
<keyword evidence="3" id="KW-1185">Reference proteome</keyword>
<dbReference type="InterPro" id="IPR000210">
    <property type="entry name" value="BTB/POZ_dom"/>
</dbReference>
<dbReference type="SUPFAM" id="SSF54695">
    <property type="entry name" value="POZ domain"/>
    <property type="match status" value="1"/>
</dbReference>
<name>A0A226DSC5_FOLCA</name>
<evidence type="ECO:0000259" key="1">
    <source>
        <dbReference type="PROSITE" id="PS50097"/>
    </source>
</evidence>
<gene>
    <name evidence="2" type="ORF">Fcan01_17730</name>
</gene>
<protein>
    <submittedName>
        <fullName evidence="2">Speckle-type POZ protein-like</fullName>
    </submittedName>
</protein>
<dbReference type="PANTHER" id="PTHR45774">
    <property type="entry name" value="BTB/POZ DOMAIN-CONTAINING"/>
    <property type="match status" value="1"/>
</dbReference>
<dbReference type="InterPro" id="IPR011333">
    <property type="entry name" value="SKP1/BTB/POZ_sf"/>
</dbReference>
<comment type="caution">
    <text evidence="2">The sequence shown here is derived from an EMBL/GenBank/DDBJ whole genome shotgun (WGS) entry which is preliminary data.</text>
</comment>
<reference evidence="2 3" key="1">
    <citation type="submission" date="2015-12" db="EMBL/GenBank/DDBJ databases">
        <title>The genome of Folsomia candida.</title>
        <authorList>
            <person name="Faddeeva A."/>
            <person name="Derks M.F."/>
            <person name="Anvar Y."/>
            <person name="Smit S."/>
            <person name="Van Straalen N."/>
            <person name="Roelofs D."/>
        </authorList>
    </citation>
    <scope>NUCLEOTIDE SEQUENCE [LARGE SCALE GENOMIC DNA]</scope>
    <source>
        <strain evidence="2 3">VU population</strain>
        <tissue evidence="2">Whole body</tissue>
    </source>
</reference>
<feature type="domain" description="BTB" evidence="1">
    <location>
        <begin position="25"/>
        <end position="103"/>
    </location>
</feature>
<accession>A0A226DSC5</accession>
<dbReference type="Proteomes" id="UP000198287">
    <property type="component" value="Unassembled WGS sequence"/>
</dbReference>
<dbReference type="PROSITE" id="PS50097">
    <property type="entry name" value="BTB"/>
    <property type="match status" value="1"/>
</dbReference>
<dbReference type="Gene3D" id="3.30.710.10">
    <property type="entry name" value="Potassium Channel Kv1.1, Chain A"/>
    <property type="match status" value="1"/>
</dbReference>
<dbReference type="Pfam" id="PF00651">
    <property type="entry name" value="BTB"/>
    <property type="match status" value="1"/>
</dbReference>
<organism evidence="2 3">
    <name type="scientific">Folsomia candida</name>
    <name type="common">Springtail</name>
    <dbReference type="NCBI Taxonomy" id="158441"/>
    <lineage>
        <taxon>Eukaryota</taxon>
        <taxon>Metazoa</taxon>
        <taxon>Ecdysozoa</taxon>
        <taxon>Arthropoda</taxon>
        <taxon>Hexapoda</taxon>
        <taxon>Collembola</taxon>
        <taxon>Entomobryomorpha</taxon>
        <taxon>Isotomoidea</taxon>
        <taxon>Isotomidae</taxon>
        <taxon>Proisotominae</taxon>
        <taxon>Folsomia</taxon>
    </lineage>
</organism>
<dbReference type="OrthoDB" id="5981550at2759"/>
<dbReference type="EMBL" id="LNIX01000013">
    <property type="protein sequence ID" value="OXA47577.1"/>
    <property type="molecule type" value="Genomic_DNA"/>
</dbReference>
<proteinExistence type="predicted"/>
<evidence type="ECO:0000313" key="2">
    <source>
        <dbReference type="EMBL" id="OXA47577.1"/>
    </source>
</evidence>
<dbReference type="AlphaFoldDB" id="A0A226DSC5"/>
<dbReference type="SMART" id="SM00225">
    <property type="entry name" value="BTB"/>
    <property type="match status" value="1"/>
</dbReference>
<sequence>MAHETTDPTCLTGAMSHLFDTGLFSDVAFLVGKEKHRFNVHRMILGGRSPVFATMLEERWAQQQTRTDSDFRDKVFIRFQEYDVESFRIFLKFLYTDWLSPVNLGILLDLLKLAHFDDDKHSEKAKVFPQLLKMIRFPAMGIKDFGSEVVPTQVLSQDEVVKMFLHFSNPGENSTMYNTTPRQKVKPVSFCSATGQIPDFAVYQSKLVRPHITMSKVSTATVDQLPPEIRLEVTSSICLTGIKVASSDLWNRHGNEFKFIVLVKIDGGLTVAKGEVTITIPNRHNPEYLVWVKEKLALAEIPFDVPLTLQRGKFYEILVHCKQTTTPASDLMYGYQTGYVVLCRRSDSQTYSGFREEERNITFANNVMGKLKCLGGLGSRWIGDLVIAPAVSEAETPTACPIT</sequence>